<keyword evidence="2" id="KW-1185">Reference proteome</keyword>
<evidence type="ECO:0000313" key="1">
    <source>
        <dbReference type="EMBL" id="KAE9538667.1"/>
    </source>
</evidence>
<sequence>MRCIKRSIGVGNLPLNLFGEFGSKRINVGGLSCFPVLIQSIIYTCNNNDVHLDLPGSFLLSTLTWFAMLDCSRCFTKIQFIKYGEKIGQHTLRMIKLIEIKGYNQIPITSNRTSSAEVRVSIYSTKYLCPISKFVVEQSVIRFSVKIINISLIIPIFYYNVNSCNGYGLVFDAVLKPLCKLPVQEHILPHRLFDIAVALGPAIAVAFFPTIAVPIGSAPARPPIPANAIPCG</sequence>
<dbReference type="AlphaFoldDB" id="A0A6G0TW37"/>
<name>A0A6G0TW37_APHGL</name>
<gene>
    <name evidence="1" type="ORF">AGLY_005766</name>
</gene>
<accession>A0A6G0TW37</accession>
<dbReference type="EMBL" id="VYZN01000016">
    <property type="protein sequence ID" value="KAE9538667.1"/>
    <property type="molecule type" value="Genomic_DNA"/>
</dbReference>
<comment type="caution">
    <text evidence="1">The sequence shown here is derived from an EMBL/GenBank/DDBJ whole genome shotgun (WGS) entry which is preliminary data.</text>
</comment>
<reference evidence="1 2" key="1">
    <citation type="submission" date="2019-08" db="EMBL/GenBank/DDBJ databases">
        <title>The genome of the soybean aphid Biotype 1, its phylome, world population structure and adaptation to the North American continent.</title>
        <authorList>
            <person name="Giordano R."/>
            <person name="Donthu R.K."/>
            <person name="Hernandez A.G."/>
            <person name="Wright C.L."/>
            <person name="Zimin A.V."/>
        </authorList>
    </citation>
    <scope>NUCLEOTIDE SEQUENCE [LARGE SCALE GENOMIC DNA]</scope>
    <source>
        <tissue evidence="1">Whole aphids</tissue>
    </source>
</reference>
<dbReference type="Proteomes" id="UP000475862">
    <property type="component" value="Unassembled WGS sequence"/>
</dbReference>
<evidence type="ECO:0000313" key="2">
    <source>
        <dbReference type="Proteomes" id="UP000475862"/>
    </source>
</evidence>
<protein>
    <submittedName>
        <fullName evidence="1">Uncharacterized protein</fullName>
    </submittedName>
</protein>
<proteinExistence type="predicted"/>
<organism evidence="1 2">
    <name type="scientific">Aphis glycines</name>
    <name type="common">Soybean aphid</name>
    <dbReference type="NCBI Taxonomy" id="307491"/>
    <lineage>
        <taxon>Eukaryota</taxon>
        <taxon>Metazoa</taxon>
        <taxon>Ecdysozoa</taxon>
        <taxon>Arthropoda</taxon>
        <taxon>Hexapoda</taxon>
        <taxon>Insecta</taxon>
        <taxon>Pterygota</taxon>
        <taxon>Neoptera</taxon>
        <taxon>Paraneoptera</taxon>
        <taxon>Hemiptera</taxon>
        <taxon>Sternorrhyncha</taxon>
        <taxon>Aphidomorpha</taxon>
        <taxon>Aphidoidea</taxon>
        <taxon>Aphididae</taxon>
        <taxon>Aphidini</taxon>
        <taxon>Aphis</taxon>
        <taxon>Aphis</taxon>
    </lineage>
</organism>